<keyword evidence="3 6" id="KW-1133">Transmembrane helix</keyword>
<dbReference type="EMBL" id="SBIP01000003">
    <property type="protein sequence ID" value="RWX76574.1"/>
    <property type="molecule type" value="Genomic_DNA"/>
</dbReference>
<dbReference type="InterPro" id="IPR006260">
    <property type="entry name" value="TonB/TolA_C"/>
</dbReference>
<dbReference type="RefSeq" id="WP_128443492.1">
    <property type="nucleotide sequence ID" value="NZ_SBIP01000003.1"/>
</dbReference>
<feature type="compositionally biased region" description="Basic and acidic residues" evidence="5">
    <location>
        <begin position="195"/>
        <end position="226"/>
    </location>
</feature>
<organism evidence="8 9">
    <name type="scientific">Neorhizobium lilium</name>
    <dbReference type="NCBI Taxonomy" id="2503024"/>
    <lineage>
        <taxon>Bacteria</taxon>
        <taxon>Pseudomonadati</taxon>
        <taxon>Pseudomonadota</taxon>
        <taxon>Alphaproteobacteria</taxon>
        <taxon>Hyphomicrobiales</taxon>
        <taxon>Rhizobiaceae</taxon>
        <taxon>Rhizobium/Agrobacterium group</taxon>
        <taxon>Neorhizobium</taxon>
    </lineage>
</organism>
<evidence type="ECO:0000259" key="7">
    <source>
        <dbReference type="PROSITE" id="PS52015"/>
    </source>
</evidence>
<feature type="compositionally biased region" description="Basic and acidic residues" evidence="5">
    <location>
        <begin position="83"/>
        <end position="94"/>
    </location>
</feature>
<accession>A0A3S3S4J6</accession>
<evidence type="ECO:0000256" key="1">
    <source>
        <dbReference type="ARBA" id="ARBA00004167"/>
    </source>
</evidence>
<sequence>MISHAISHHDGGGLRVREVALWSMAGAIVLAAHVAAAAILMREDVDMPSDNTPPAAIMIELAPEPEAVNTTQDQIAPDTVNTEEVKSEEVKPVEEPQPEPVEEAKAEPMVQPEPPPTETAQAPEPAPPEPIVEQPPEPAPPEPDITQTIPPPEPVEPPPEPVDPIEQQVTAALDNVEVPLPMLRPVPSAPAKSQEAARKPEPQKQPVKKVERPKQQQEQVQKERTEAALQTTQSNRTAASQTSTGFFSQSVTPAKWKSRVEARIARNARKCPGGGTGTAAVRFNFDGSGNITNVSLARSSGNSEIDGYIVSAVRRASPIPAPPSGVASYLDQALRCE</sequence>
<dbReference type="OrthoDB" id="8456853at2"/>
<feature type="transmembrane region" description="Helical" evidence="6">
    <location>
        <begin position="20"/>
        <end position="41"/>
    </location>
</feature>
<dbReference type="GO" id="GO:0055085">
    <property type="term" value="P:transmembrane transport"/>
    <property type="evidence" value="ECO:0007669"/>
    <property type="project" value="InterPro"/>
</dbReference>
<evidence type="ECO:0000256" key="6">
    <source>
        <dbReference type="SAM" id="Phobius"/>
    </source>
</evidence>
<dbReference type="Proteomes" id="UP000287687">
    <property type="component" value="Unassembled WGS sequence"/>
</dbReference>
<proteinExistence type="predicted"/>
<name>A0A3S3S4J6_9HYPH</name>
<evidence type="ECO:0000256" key="4">
    <source>
        <dbReference type="ARBA" id="ARBA00023136"/>
    </source>
</evidence>
<dbReference type="Gene3D" id="3.30.1150.10">
    <property type="match status" value="1"/>
</dbReference>
<dbReference type="PROSITE" id="PS52015">
    <property type="entry name" value="TONB_CTD"/>
    <property type="match status" value="1"/>
</dbReference>
<reference evidence="8 9" key="1">
    <citation type="submission" date="2019-01" db="EMBL/GenBank/DDBJ databases">
        <title>The draft genome of Rhizobium sp. 24NR.</title>
        <authorList>
            <person name="Liu L."/>
            <person name="Liang L."/>
            <person name="Shi S."/>
            <person name="Xu L."/>
            <person name="Wang X."/>
            <person name="Li L."/>
            <person name="Zhang X."/>
        </authorList>
    </citation>
    <scope>NUCLEOTIDE SEQUENCE [LARGE SCALE GENOMIC DNA]</scope>
    <source>
        <strain evidence="8 9">24NR</strain>
    </source>
</reference>
<dbReference type="AlphaFoldDB" id="A0A3S3S4J6"/>
<feature type="compositionally biased region" description="Polar residues" evidence="5">
    <location>
        <begin position="228"/>
        <end position="250"/>
    </location>
</feature>
<dbReference type="GO" id="GO:0016020">
    <property type="term" value="C:membrane"/>
    <property type="evidence" value="ECO:0007669"/>
    <property type="project" value="UniProtKB-SubCell"/>
</dbReference>
<evidence type="ECO:0000313" key="9">
    <source>
        <dbReference type="Proteomes" id="UP000287687"/>
    </source>
</evidence>
<feature type="region of interest" description="Disordered" evidence="5">
    <location>
        <begin position="73"/>
        <end position="250"/>
    </location>
</feature>
<evidence type="ECO:0000256" key="3">
    <source>
        <dbReference type="ARBA" id="ARBA00022989"/>
    </source>
</evidence>
<keyword evidence="9" id="KW-1185">Reference proteome</keyword>
<keyword evidence="2 6" id="KW-0812">Transmembrane</keyword>
<comment type="subcellular location">
    <subcellularLocation>
        <location evidence="1">Membrane</location>
        <topology evidence="1">Single-pass membrane protein</topology>
    </subcellularLocation>
</comment>
<feature type="compositionally biased region" description="Polar residues" evidence="5">
    <location>
        <begin position="73"/>
        <end position="82"/>
    </location>
</feature>
<protein>
    <submittedName>
        <fullName evidence="8">TonB family protein</fullName>
    </submittedName>
</protein>
<evidence type="ECO:0000256" key="5">
    <source>
        <dbReference type="SAM" id="MobiDB-lite"/>
    </source>
</evidence>
<evidence type="ECO:0000256" key="2">
    <source>
        <dbReference type="ARBA" id="ARBA00022692"/>
    </source>
</evidence>
<gene>
    <name evidence="8" type="ORF">EPK99_12860</name>
</gene>
<dbReference type="NCBIfam" id="TIGR01352">
    <property type="entry name" value="tonB_Cterm"/>
    <property type="match status" value="1"/>
</dbReference>
<dbReference type="Pfam" id="PF13103">
    <property type="entry name" value="TonB_2"/>
    <property type="match status" value="1"/>
</dbReference>
<feature type="domain" description="TonB C-terminal" evidence="7">
    <location>
        <begin position="251"/>
        <end position="337"/>
    </location>
</feature>
<dbReference type="SUPFAM" id="SSF74653">
    <property type="entry name" value="TolA/TonB C-terminal domain"/>
    <property type="match status" value="1"/>
</dbReference>
<keyword evidence="4 6" id="KW-0472">Membrane</keyword>
<evidence type="ECO:0000313" key="8">
    <source>
        <dbReference type="EMBL" id="RWX76574.1"/>
    </source>
</evidence>
<comment type="caution">
    <text evidence="8">The sequence shown here is derived from an EMBL/GenBank/DDBJ whole genome shotgun (WGS) entry which is preliminary data.</text>
</comment>
<feature type="compositionally biased region" description="Pro residues" evidence="5">
    <location>
        <begin position="124"/>
        <end position="162"/>
    </location>
</feature>
<dbReference type="InterPro" id="IPR037682">
    <property type="entry name" value="TonB_C"/>
</dbReference>